<accession>H2ZG51</accession>
<reference evidence="2" key="3">
    <citation type="submission" date="2025-09" db="UniProtKB">
        <authorList>
            <consortium name="Ensembl"/>
        </authorList>
    </citation>
    <scope>IDENTIFICATION</scope>
</reference>
<evidence type="ECO:0000256" key="1">
    <source>
        <dbReference type="SAM" id="MobiDB-lite"/>
    </source>
</evidence>
<protein>
    <submittedName>
        <fullName evidence="2">Uncharacterized protein</fullName>
    </submittedName>
</protein>
<dbReference type="AlphaFoldDB" id="H2ZG51"/>
<dbReference type="Ensembl" id="ENSCSAVT00000016748.1">
    <property type="protein sequence ID" value="ENSCSAVP00000016567.1"/>
    <property type="gene ID" value="ENSCSAVG00000009743.1"/>
</dbReference>
<sequence>YRIPDQPPGGTKDAGRSNNVADVVRSEIHNVLLAQQVSLLSQILLGQTLTGGSQVGGNPLVDNVLKSLLPAAPSVAKTEPTSEKIEPKHKPCEEIREEPHNIHENIESYEKPHGPVNHITSTKAKRRDYGIPLFHVPGITKSHEPKSVSFVPTPKSSTSWRASLAARQTYDGGHSGKPPKLINLNNRNKPVLANNLPQQTRPTYQTTVPSHPPQQGIPHAPPYERPNDPPNPVILKPPIIQHQPAAYTPQIQGPA</sequence>
<dbReference type="HOGENOM" id="CLU_1092071_0_0_1"/>
<reference evidence="2" key="2">
    <citation type="submission" date="2025-08" db="UniProtKB">
        <authorList>
            <consortium name="Ensembl"/>
        </authorList>
    </citation>
    <scope>IDENTIFICATION</scope>
</reference>
<reference evidence="3" key="1">
    <citation type="submission" date="2003-08" db="EMBL/GenBank/DDBJ databases">
        <authorList>
            <person name="Birren B."/>
            <person name="Nusbaum C."/>
            <person name="Abebe A."/>
            <person name="Abouelleil A."/>
            <person name="Adekoya E."/>
            <person name="Ait-zahra M."/>
            <person name="Allen N."/>
            <person name="Allen T."/>
            <person name="An P."/>
            <person name="Anderson M."/>
            <person name="Anderson S."/>
            <person name="Arachchi H."/>
            <person name="Armbruster J."/>
            <person name="Bachantsang P."/>
            <person name="Baldwin J."/>
            <person name="Barry A."/>
            <person name="Bayul T."/>
            <person name="Blitshsteyn B."/>
            <person name="Bloom T."/>
            <person name="Blye J."/>
            <person name="Boguslavskiy L."/>
            <person name="Borowsky M."/>
            <person name="Boukhgalter B."/>
            <person name="Brunache A."/>
            <person name="Butler J."/>
            <person name="Calixte N."/>
            <person name="Calvo S."/>
            <person name="Camarata J."/>
            <person name="Campo K."/>
            <person name="Chang J."/>
            <person name="Cheshatsang Y."/>
            <person name="Citroen M."/>
            <person name="Collymore A."/>
            <person name="Considine T."/>
            <person name="Cook A."/>
            <person name="Cooke P."/>
            <person name="Corum B."/>
            <person name="Cuomo C."/>
            <person name="David R."/>
            <person name="Dawoe T."/>
            <person name="Degray S."/>
            <person name="Dodge S."/>
            <person name="Dooley K."/>
            <person name="Dorje P."/>
            <person name="Dorjee K."/>
            <person name="Dorris L."/>
            <person name="Duffey N."/>
            <person name="Dupes A."/>
            <person name="Elkins T."/>
            <person name="Engels R."/>
            <person name="Erickson J."/>
            <person name="Farina A."/>
            <person name="Faro S."/>
            <person name="Ferreira P."/>
            <person name="Fischer H."/>
            <person name="Fitzgerald M."/>
            <person name="Foley K."/>
            <person name="Gage D."/>
            <person name="Galagan J."/>
            <person name="Gearin G."/>
            <person name="Gnerre S."/>
            <person name="Gnirke A."/>
            <person name="Goyette A."/>
            <person name="Graham J."/>
            <person name="Grandbois E."/>
            <person name="Gyaltsen K."/>
            <person name="Hafez N."/>
            <person name="Hagopian D."/>
            <person name="Hagos B."/>
            <person name="Hall J."/>
            <person name="Hatcher B."/>
            <person name="Heller A."/>
            <person name="Higgins H."/>
            <person name="Honan T."/>
            <person name="Horn A."/>
            <person name="Houde N."/>
            <person name="Hughes L."/>
            <person name="Hulme W."/>
            <person name="Husby E."/>
            <person name="Iliev I."/>
            <person name="Jaffe D."/>
            <person name="Jones C."/>
            <person name="Kamal M."/>
            <person name="Kamat A."/>
            <person name="Kamvysselis M."/>
            <person name="Karlsson E."/>
            <person name="Kells C."/>
            <person name="Kieu A."/>
            <person name="Kisner P."/>
            <person name="Kodira C."/>
            <person name="Kulbokas E."/>
            <person name="Labutti K."/>
            <person name="Lama D."/>
            <person name="Landers T."/>
            <person name="Leger J."/>
            <person name="Levine S."/>
            <person name="Lewis D."/>
            <person name="Lewis T."/>
            <person name="Lindblad-toh K."/>
            <person name="Liu X."/>
            <person name="Lokyitsang T."/>
            <person name="Lokyitsang Y."/>
            <person name="Lucien O."/>
            <person name="Lui A."/>
            <person name="Ma L.J."/>
            <person name="Mabbitt R."/>
            <person name="Macdonald J."/>
            <person name="Maclean C."/>
            <person name="Major J."/>
            <person name="Manning J."/>
            <person name="Marabella R."/>
            <person name="Maru K."/>
            <person name="Matthews C."/>
            <person name="Mauceli E."/>
            <person name="Mccarthy M."/>
            <person name="Mcdonough S."/>
            <person name="Mcghee T."/>
            <person name="Meldrim J."/>
            <person name="Meneus L."/>
            <person name="Mesirov J."/>
            <person name="Mihalev A."/>
            <person name="Mihova T."/>
            <person name="Mikkelsen T."/>
            <person name="Mlenga V."/>
            <person name="Moru K."/>
            <person name="Mozes J."/>
            <person name="Mulrain L."/>
            <person name="Munson G."/>
            <person name="Naylor J."/>
            <person name="Newes C."/>
            <person name="Nguyen C."/>
            <person name="Nguyen N."/>
            <person name="Nguyen T."/>
            <person name="Nicol R."/>
            <person name="Nielsen C."/>
            <person name="Nizzari M."/>
            <person name="Norbu C."/>
            <person name="Norbu N."/>
            <person name="O'donnell P."/>
            <person name="Okoawo O."/>
            <person name="O'leary S."/>
            <person name="Omotosho B."/>
            <person name="O'neill K."/>
            <person name="Osman S."/>
            <person name="Parker S."/>
            <person name="Perrin D."/>
            <person name="Phunkhang P."/>
            <person name="Piqani B."/>
            <person name="Purcell S."/>
            <person name="Rachupka T."/>
            <person name="Ramasamy U."/>
            <person name="Rameau R."/>
            <person name="Ray V."/>
            <person name="Raymond C."/>
            <person name="Retta R."/>
            <person name="Richardson S."/>
            <person name="Rise C."/>
            <person name="Rodriguez J."/>
            <person name="Rogers J."/>
            <person name="Rogov P."/>
            <person name="Rutman M."/>
            <person name="Schupbach R."/>
            <person name="Seaman C."/>
            <person name="Settipalli S."/>
            <person name="Sharpe T."/>
            <person name="Sheridan J."/>
            <person name="Sherpa N."/>
            <person name="Shi J."/>
            <person name="Smirnov S."/>
            <person name="Smith C."/>
            <person name="Sougnez C."/>
            <person name="Spencer B."/>
            <person name="Stalker J."/>
            <person name="Stange-thomann N."/>
            <person name="Stavropoulos S."/>
            <person name="Stetson K."/>
            <person name="Stone C."/>
            <person name="Stone S."/>
            <person name="Stubbs M."/>
            <person name="Talamas J."/>
            <person name="Tchuinga P."/>
            <person name="Tenzing P."/>
            <person name="Tesfaye S."/>
            <person name="Theodore J."/>
            <person name="Thoulutsang Y."/>
            <person name="Topham K."/>
            <person name="Towey S."/>
            <person name="Tsamla T."/>
            <person name="Tsomo N."/>
            <person name="Vallee D."/>
            <person name="Vassiliev H."/>
            <person name="Venkataraman V."/>
            <person name="Vinson J."/>
            <person name="Vo A."/>
            <person name="Wade C."/>
            <person name="Wang S."/>
            <person name="Wangchuk T."/>
            <person name="Wangdi T."/>
            <person name="Whittaker C."/>
            <person name="Wilkinson J."/>
            <person name="Wu Y."/>
            <person name="Wyman D."/>
            <person name="Yadav S."/>
            <person name="Yang S."/>
            <person name="Yang X."/>
            <person name="Yeager S."/>
            <person name="Yee E."/>
            <person name="Young G."/>
            <person name="Zainoun J."/>
            <person name="Zembeck L."/>
            <person name="Zimmer A."/>
            <person name="Zody M."/>
            <person name="Lander E."/>
        </authorList>
    </citation>
    <scope>NUCLEOTIDE SEQUENCE [LARGE SCALE GENOMIC DNA]</scope>
</reference>
<feature type="region of interest" description="Disordered" evidence="1">
    <location>
        <begin position="201"/>
        <end position="241"/>
    </location>
</feature>
<dbReference type="Proteomes" id="UP000007875">
    <property type="component" value="Unassembled WGS sequence"/>
</dbReference>
<dbReference type="InParanoid" id="H2ZG51"/>
<keyword evidence="3" id="KW-1185">Reference proteome</keyword>
<name>H2ZG51_CIOSA</name>
<proteinExistence type="predicted"/>
<evidence type="ECO:0000313" key="3">
    <source>
        <dbReference type="Proteomes" id="UP000007875"/>
    </source>
</evidence>
<organism evidence="2 3">
    <name type="scientific">Ciona savignyi</name>
    <name type="common">Pacific transparent sea squirt</name>
    <dbReference type="NCBI Taxonomy" id="51511"/>
    <lineage>
        <taxon>Eukaryota</taxon>
        <taxon>Metazoa</taxon>
        <taxon>Chordata</taxon>
        <taxon>Tunicata</taxon>
        <taxon>Ascidiacea</taxon>
        <taxon>Phlebobranchia</taxon>
        <taxon>Cionidae</taxon>
        <taxon>Ciona</taxon>
    </lineage>
</organism>
<evidence type="ECO:0000313" key="2">
    <source>
        <dbReference type="Ensembl" id="ENSCSAVP00000016567.1"/>
    </source>
</evidence>
<feature type="compositionally biased region" description="Pro residues" evidence="1">
    <location>
        <begin position="219"/>
        <end position="232"/>
    </location>
</feature>